<dbReference type="Proteomes" id="UP000777784">
    <property type="component" value="Unassembled WGS sequence"/>
</dbReference>
<dbReference type="PROSITE" id="PS00211">
    <property type="entry name" value="ABC_TRANSPORTER_1"/>
    <property type="match status" value="1"/>
</dbReference>
<dbReference type="PANTHER" id="PTHR42794">
    <property type="entry name" value="HEMIN IMPORT ATP-BINDING PROTEIN HMUV"/>
    <property type="match status" value="1"/>
</dbReference>
<dbReference type="PANTHER" id="PTHR42794:SF1">
    <property type="entry name" value="HEMIN IMPORT ATP-BINDING PROTEIN HMUV"/>
    <property type="match status" value="1"/>
</dbReference>
<proteinExistence type="predicted"/>
<dbReference type="GO" id="GO:0005524">
    <property type="term" value="F:ATP binding"/>
    <property type="evidence" value="ECO:0007669"/>
    <property type="project" value="UniProtKB-KW"/>
</dbReference>
<feature type="domain" description="ABC transporter" evidence="5">
    <location>
        <begin position="1"/>
        <end position="220"/>
    </location>
</feature>
<dbReference type="SMART" id="SM00382">
    <property type="entry name" value="AAA"/>
    <property type="match status" value="1"/>
</dbReference>
<sequence>MPSLSVFSGQILGLLGPNGSGKSTLLKVIAGLLPAEAGTIQINGRSLKDYSARERGRTMAYVPQAAQTPFQATVRDVVALGRYPHLGTLGRVRGEDNEKINWAIEYCSLESLEHREIETLSGGERQRVLLARALAQGAPLLLLDEPVSNLDIRYQQETYERLRRLAENEGLGIILADHQINLQSAYCHGLLVLKGGRTAAQGTPAALMSEDLIETVFGLRMRVEQSPEGHLFGSWIAPRIEKYKADEADDR</sequence>
<accession>A0A948S0F6</accession>
<dbReference type="PROSITE" id="PS50893">
    <property type="entry name" value="ABC_TRANSPORTER_2"/>
    <property type="match status" value="1"/>
</dbReference>
<evidence type="ECO:0000256" key="2">
    <source>
        <dbReference type="ARBA" id="ARBA00022741"/>
    </source>
</evidence>
<evidence type="ECO:0000313" key="6">
    <source>
        <dbReference type="EMBL" id="MBU2693301.1"/>
    </source>
</evidence>
<dbReference type="CDD" id="cd03214">
    <property type="entry name" value="ABC_Iron-Siderophores_B12_Hemin"/>
    <property type="match status" value="1"/>
</dbReference>
<keyword evidence="2" id="KW-0547">Nucleotide-binding</keyword>
<keyword evidence="3 6" id="KW-0067">ATP-binding</keyword>
<gene>
    <name evidence="6" type="ORF">KJ970_20475</name>
</gene>
<dbReference type="FunFam" id="3.40.50.300:FF:000134">
    <property type="entry name" value="Iron-enterobactin ABC transporter ATP-binding protein"/>
    <property type="match status" value="1"/>
</dbReference>
<evidence type="ECO:0000313" key="7">
    <source>
        <dbReference type="Proteomes" id="UP000777784"/>
    </source>
</evidence>
<dbReference type="InterPro" id="IPR003593">
    <property type="entry name" value="AAA+_ATPase"/>
</dbReference>
<dbReference type="InterPro" id="IPR003439">
    <property type="entry name" value="ABC_transporter-like_ATP-bd"/>
</dbReference>
<dbReference type="InterPro" id="IPR027417">
    <property type="entry name" value="P-loop_NTPase"/>
</dbReference>
<dbReference type="Gene3D" id="3.40.50.300">
    <property type="entry name" value="P-loop containing nucleotide triphosphate hydrolases"/>
    <property type="match status" value="1"/>
</dbReference>
<protein>
    <submittedName>
        <fullName evidence="6">ABC transporter ATP-binding protein</fullName>
    </submittedName>
</protein>
<name>A0A948S0F6_UNCEI</name>
<dbReference type="GO" id="GO:0016887">
    <property type="term" value="F:ATP hydrolysis activity"/>
    <property type="evidence" value="ECO:0007669"/>
    <property type="project" value="InterPro"/>
</dbReference>
<dbReference type="SUPFAM" id="SSF52540">
    <property type="entry name" value="P-loop containing nucleoside triphosphate hydrolases"/>
    <property type="match status" value="1"/>
</dbReference>
<keyword evidence="4" id="KW-1278">Translocase</keyword>
<reference evidence="6" key="1">
    <citation type="submission" date="2021-05" db="EMBL/GenBank/DDBJ databases">
        <title>Energy efficiency and biological interactions define the core microbiome of deep oligotrophic groundwater.</title>
        <authorList>
            <person name="Mehrshad M."/>
            <person name="Lopez-Fernandez M."/>
            <person name="Bell E."/>
            <person name="Bernier-Latmani R."/>
            <person name="Bertilsson S."/>
            <person name="Dopson M."/>
        </authorList>
    </citation>
    <scope>NUCLEOTIDE SEQUENCE</scope>
    <source>
        <strain evidence="6">Modern_marine.mb.64</strain>
    </source>
</reference>
<comment type="caution">
    <text evidence="6">The sequence shown here is derived from an EMBL/GenBank/DDBJ whole genome shotgun (WGS) entry which is preliminary data.</text>
</comment>
<evidence type="ECO:0000256" key="3">
    <source>
        <dbReference type="ARBA" id="ARBA00022840"/>
    </source>
</evidence>
<evidence type="ECO:0000256" key="4">
    <source>
        <dbReference type="ARBA" id="ARBA00022967"/>
    </source>
</evidence>
<dbReference type="AlphaFoldDB" id="A0A948S0F6"/>
<dbReference type="Pfam" id="PF00005">
    <property type="entry name" value="ABC_tran"/>
    <property type="match status" value="1"/>
</dbReference>
<evidence type="ECO:0000259" key="5">
    <source>
        <dbReference type="PROSITE" id="PS50893"/>
    </source>
</evidence>
<evidence type="ECO:0000256" key="1">
    <source>
        <dbReference type="ARBA" id="ARBA00022448"/>
    </source>
</evidence>
<dbReference type="InterPro" id="IPR017871">
    <property type="entry name" value="ABC_transporter-like_CS"/>
</dbReference>
<dbReference type="EMBL" id="JAHJDP010000118">
    <property type="protein sequence ID" value="MBU2693301.1"/>
    <property type="molecule type" value="Genomic_DNA"/>
</dbReference>
<keyword evidence="1" id="KW-0813">Transport</keyword>
<organism evidence="6 7">
    <name type="scientific">Eiseniibacteriota bacterium</name>
    <dbReference type="NCBI Taxonomy" id="2212470"/>
    <lineage>
        <taxon>Bacteria</taxon>
        <taxon>Candidatus Eiseniibacteriota</taxon>
    </lineage>
</organism>